<dbReference type="GO" id="GO:0003712">
    <property type="term" value="F:transcription coregulator activity"/>
    <property type="evidence" value="ECO:0007669"/>
    <property type="project" value="InterPro"/>
</dbReference>
<feature type="region of interest" description="Disordered" evidence="2">
    <location>
        <begin position="1"/>
        <end position="20"/>
    </location>
</feature>
<comment type="caution">
    <text evidence="3">The sequence shown here is derived from an EMBL/GenBank/DDBJ whole genome shotgun (WGS) entry which is preliminary data.</text>
</comment>
<evidence type="ECO:0000313" key="4">
    <source>
        <dbReference type="Proteomes" id="UP001385951"/>
    </source>
</evidence>
<dbReference type="GO" id="GO:0016592">
    <property type="term" value="C:mediator complex"/>
    <property type="evidence" value="ECO:0007669"/>
    <property type="project" value="InterPro"/>
</dbReference>
<comment type="similarity">
    <text evidence="1">Belongs to the Mediator complex subunit 7 family.</text>
</comment>
<comment type="function">
    <text evidence="1">Component of the Mediator complex, a coactivator involved in the regulated transcription of nearly all RNA polymerase II-dependent genes. Mediator functions as a bridge to convey information from gene-specific regulatory proteins to the basal RNA polymerase II transcription machinery.</text>
</comment>
<keyword evidence="1" id="KW-0539">Nucleus</keyword>
<reference evidence="3 4" key="1">
    <citation type="submission" date="2022-09" db="EMBL/GenBank/DDBJ databases">
        <authorList>
            <person name="Palmer J.M."/>
        </authorList>
    </citation>
    <scope>NUCLEOTIDE SEQUENCE [LARGE SCALE GENOMIC DNA]</scope>
    <source>
        <strain evidence="3 4">DSM 7382</strain>
    </source>
</reference>
<dbReference type="Proteomes" id="UP001385951">
    <property type="component" value="Unassembled WGS sequence"/>
</dbReference>
<dbReference type="GO" id="GO:0006357">
    <property type="term" value="P:regulation of transcription by RNA polymerase II"/>
    <property type="evidence" value="ECO:0007669"/>
    <property type="project" value="InterPro"/>
</dbReference>
<comment type="subcellular location">
    <subcellularLocation>
        <location evidence="1">Nucleus</location>
    </subcellularLocation>
</comment>
<dbReference type="EMBL" id="JASBNA010000002">
    <property type="protein sequence ID" value="KAK7694985.1"/>
    <property type="molecule type" value="Genomic_DNA"/>
</dbReference>
<name>A0AAW0GUU0_9APHY</name>
<evidence type="ECO:0000256" key="2">
    <source>
        <dbReference type="SAM" id="MobiDB-lite"/>
    </source>
</evidence>
<keyword evidence="1" id="KW-0804">Transcription</keyword>
<comment type="subunit">
    <text evidence="1">Component of the Mediator complex.</text>
</comment>
<dbReference type="Gene3D" id="6.10.140.1520">
    <property type="match status" value="1"/>
</dbReference>
<protein>
    <recommendedName>
        <fullName evidence="1">Mediator of RNA polymerase II transcription subunit 7</fullName>
    </recommendedName>
</protein>
<proteinExistence type="inferred from homology"/>
<dbReference type="Pfam" id="PF05983">
    <property type="entry name" value="Med7"/>
    <property type="match status" value="1"/>
</dbReference>
<sequence>MEEEEAELRNPFPSPPSHYKNYTNHNIQLLSLLRERTEDVDLTSVNQYDVLSDQQDVPDWPLSQLEKPRVDWITEKDTTLLMAKPGM</sequence>
<keyword evidence="1" id="KW-0010">Activator</keyword>
<organism evidence="3 4">
    <name type="scientific">Cerrena zonata</name>
    <dbReference type="NCBI Taxonomy" id="2478898"/>
    <lineage>
        <taxon>Eukaryota</taxon>
        <taxon>Fungi</taxon>
        <taxon>Dikarya</taxon>
        <taxon>Basidiomycota</taxon>
        <taxon>Agaricomycotina</taxon>
        <taxon>Agaricomycetes</taxon>
        <taxon>Polyporales</taxon>
        <taxon>Cerrenaceae</taxon>
        <taxon>Cerrena</taxon>
    </lineage>
</organism>
<keyword evidence="4" id="KW-1185">Reference proteome</keyword>
<accession>A0AAW0GUU0</accession>
<keyword evidence="1" id="KW-0805">Transcription regulation</keyword>
<evidence type="ECO:0000256" key="1">
    <source>
        <dbReference type="RuleBase" id="RU364060"/>
    </source>
</evidence>
<evidence type="ECO:0000313" key="3">
    <source>
        <dbReference type="EMBL" id="KAK7694985.1"/>
    </source>
</evidence>
<gene>
    <name evidence="3" type="ORF">QCA50_002173</name>
</gene>
<dbReference type="InterPro" id="IPR009244">
    <property type="entry name" value="Mediatior_Med7"/>
</dbReference>
<dbReference type="AlphaFoldDB" id="A0AAW0GUU0"/>